<comment type="caution">
    <text evidence="1">The sequence shown here is derived from an EMBL/GenBank/DDBJ whole genome shotgun (WGS) entry which is preliminary data.</text>
</comment>
<accession>A0A5B7G510</accession>
<dbReference type="Proteomes" id="UP000324222">
    <property type="component" value="Unassembled WGS sequence"/>
</dbReference>
<organism evidence="1 2">
    <name type="scientific">Portunus trituberculatus</name>
    <name type="common">Swimming crab</name>
    <name type="synonym">Neptunus trituberculatus</name>
    <dbReference type="NCBI Taxonomy" id="210409"/>
    <lineage>
        <taxon>Eukaryota</taxon>
        <taxon>Metazoa</taxon>
        <taxon>Ecdysozoa</taxon>
        <taxon>Arthropoda</taxon>
        <taxon>Crustacea</taxon>
        <taxon>Multicrustacea</taxon>
        <taxon>Malacostraca</taxon>
        <taxon>Eumalacostraca</taxon>
        <taxon>Eucarida</taxon>
        <taxon>Decapoda</taxon>
        <taxon>Pleocyemata</taxon>
        <taxon>Brachyura</taxon>
        <taxon>Eubrachyura</taxon>
        <taxon>Portunoidea</taxon>
        <taxon>Portunidae</taxon>
        <taxon>Portuninae</taxon>
        <taxon>Portunus</taxon>
    </lineage>
</organism>
<sequence length="65" mass="7022">MSTIHWDNDDLNEPALTERIMIVSHGCKPVTVTGTVVLALNHAAPLMCGSGNNRVPGWHLSNSNQ</sequence>
<reference evidence="1 2" key="1">
    <citation type="submission" date="2019-05" db="EMBL/GenBank/DDBJ databases">
        <title>Another draft genome of Portunus trituberculatus and its Hox gene families provides insights of decapod evolution.</title>
        <authorList>
            <person name="Jeong J.-H."/>
            <person name="Song I."/>
            <person name="Kim S."/>
            <person name="Choi T."/>
            <person name="Kim D."/>
            <person name="Ryu S."/>
            <person name="Kim W."/>
        </authorList>
    </citation>
    <scope>NUCLEOTIDE SEQUENCE [LARGE SCALE GENOMIC DNA]</scope>
    <source>
        <tissue evidence="1">Muscle</tissue>
    </source>
</reference>
<keyword evidence="2" id="KW-1185">Reference proteome</keyword>
<evidence type="ECO:0000313" key="1">
    <source>
        <dbReference type="EMBL" id="MPC52617.1"/>
    </source>
</evidence>
<dbReference type="EMBL" id="VSRR010011021">
    <property type="protein sequence ID" value="MPC52617.1"/>
    <property type="molecule type" value="Genomic_DNA"/>
</dbReference>
<name>A0A5B7G510_PORTR</name>
<evidence type="ECO:0000313" key="2">
    <source>
        <dbReference type="Proteomes" id="UP000324222"/>
    </source>
</evidence>
<dbReference type="AlphaFoldDB" id="A0A5B7G510"/>
<protein>
    <submittedName>
        <fullName evidence="1">Uncharacterized protein</fullName>
    </submittedName>
</protein>
<proteinExistence type="predicted"/>
<gene>
    <name evidence="1" type="ORF">E2C01_046490</name>
</gene>